<evidence type="ECO:0000313" key="3">
    <source>
        <dbReference type="Proteomes" id="UP001140949"/>
    </source>
</evidence>
<comment type="caution">
    <text evidence="1">The sequence shown here is derived from an EMBL/GenBank/DDBJ whole genome shotgun (WGS) entry which is preliminary data.</text>
</comment>
<dbReference type="EMBL" id="JANAVB010003123">
    <property type="protein sequence ID" value="KAJ6850254.1"/>
    <property type="molecule type" value="Genomic_DNA"/>
</dbReference>
<sequence length="59" mass="7152">MSSRYYSQLNMEISVRVRLRGQAFSFLGLKTLQNYRFEFSLNFVKTQYLYTIFLQHMAD</sequence>
<evidence type="ECO:0000313" key="2">
    <source>
        <dbReference type="EMBL" id="KAJ6850254.1"/>
    </source>
</evidence>
<proteinExistence type="predicted"/>
<keyword evidence="3" id="KW-1185">Reference proteome</keyword>
<gene>
    <name evidence="2" type="ORF">M6B38_265390</name>
    <name evidence="1" type="ORF">M6B38_312300</name>
</gene>
<organism evidence="1 3">
    <name type="scientific">Iris pallida</name>
    <name type="common">Sweet iris</name>
    <dbReference type="NCBI Taxonomy" id="29817"/>
    <lineage>
        <taxon>Eukaryota</taxon>
        <taxon>Viridiplantae</taxon>
        <taxon>Streptophyta</taxon>
        <taxon>Embryophyta</taxon>
        <taxon>Tracheophyta</taxon>
        <taxon>Spermatophyta</taxon>
        <taxon>Magnoliopsida</taxon>
        <taxon>Liliopsida</taxon>
        <taxon>Asparagales</taxon>
        <taxon>Iridaceae</taxon>
        <taxon>Iridoideae</taxon>
        <taxon>Irideae</taxon>
        <taxon>Iris</taxon>
    </lineage>
</organism>
<dbReference type="EMBL" id="JANAVB010009596">
    <property type="protein sequence ID" value="KAJ6840024.1"/>
    <property type="molecule type" value="Genomic_DNA"/>
</dbReference>
<reference evidence="1" key="1">
    <citation type="journal article" date="2023" name="GigaByte">
        <title>Genome assembly of the bearded iris, Iris pallida Lam.</title>
        <authorList>
            <person name="Bruccoleri R.E."/>
            <person name="Oakeley E.J."/>
            <person name="Faust A.M.E."/>
            <person name="Altorfer M."/>
            <person name="Dessus-Babus S."/>
            <person name="Burckhardt D."/>
            <person name="Oertli M."/>
            <person name="Naumann U."/>
            <person name="Petersen F."/>
            <person name="Wong J."/>
        </authorList>
    </citation>
    <scope>NUCLEOTIDE SEQUENCE</scope>
    <source>
        <strain evidence="1">GSM-AAB239-AS_SAM_17_03QT</strain>
    </source>
</reference>
<evidence type="ECO:0000313" key="1">
    <source>
        <dbReference type="EMBL" id="KAJ6840024.1"/>
    </source>
</evidence>
<protein>
    <submittedName>
        <fullName evidence="1">Uncharacterized protein</fullName>
    </submittedName>
</protein>
<dbReference type="AlphaFoldDB" id="A0AAX6HHM7"/>
<reference evidence="1" key="2">
    <citation type="submission" date="2023-04" db="EMBL/GenBank/DDBJ databases">
        <authorList>
            <person name="Bruccoleri R.E."/>
            <person name="Oakeley E.J."/>
            <person name="Faust A.-M."/>
            <person name="Dessus-Babus S."/>
            <person name="Altorfer M."/>
            <person name="Burckhardt D."/>
            <person name="Oertli M."/>
            <person name="Naumann U."/>
            <person name="Petersen F."/>
            <person name="Wong J."/>
        </authorList>
    </citation>
    <scope>NUCLEOTIDE SEQUENCE</scope>
    <source>
        <strain evidence="1">GSM-AAB239-AS_SAM_17_03QT</strain>
        <tissue evidence="1">Leaf</tissue>
    </source>
</reference>
<accession>A0AAX6HHM7</accession>
<name>A0AAX6HHM7_IRIPA</name>
<dbReference type="Proteomes" id="UP001140949">
    <property type="component" value="Unassembled WGS sequence"/>
</dbReference>